<feature type="transmembrane region" description="Helical" evidence="8">
    <location>
        <begin position="262"/>
        <end position="281"/>
    </location>
</feature>
<dbReference type="InterPro" id="IPR018047">
    <property type="entry name" value="Ammonium_transpt_CS"/>
</dbReference>
<dbReference type="InterPro" id="IPR002229">
    <property type="entry name" value="RhesusRHD"/>
</dbReference>
<dbReference type="AlphaFoldDB" id="A0A3M0BS89"/>
<feature type="transmembrane region" description="Helical" evidence="8">
    <location>
        <begin position="76"/>
        <end position="96"/>
    </location>
</feature>
<feature type="domain" description="Ammonium transporter AmtB-like" evidence="9">
    <location>
        <begin position="43"/>
        <end position="440"/>
    </location>
</feature>
<comment type="subcellular location">
    <subcellularLocation>
        <location evidence="8">Cell membrane</location>
        <topology evidence="8">Multi-pass membrane protein</topology>
    </subcellularLocation>
    <subcellularLocation>
        <location evidence="1">Membrane</location>
        <topology evidence="1">Multi-pass membrane protein</topology>
    </subcellularLocation>
</comment>
<feature type="transmembrane region" description="Helical" evidence="8">
    <location>
        <begin position="228"/>
        <end position="250"/>
    </location>
</feature>
<dbReference type="Pfam" id="PF00909">
    <property type="entry name" value="Ammonium_transp"/>
    <property type="match status" value="1"/>
</dbReference>
<evidence type="ECO:0000256" key="4">
    <source>
        <dbReference type="ARBA" id="ARBA00022692"/>
    </source>
</evidence>
<evidence type="ECO:0000256" key="7">
    <source>
        <dbReference type="ARBA" id="ARBA00023177"/>
    </source>
</evidence>
<dbReference type="EMBL" id="REFO01000010">
    <property type="protein sequence ID" value="RMA97698.1"/>
    <property type="molecule type" value="Genomic_DNA"/>
</dbReference>
<protein>
    <recommendedName>
        <fullName evidence="8">Ammonium transporter</fullName>
    </recommendedName>
</protein>
<feature type="transmembrane region" description="Helical" evidence="8">
    <location>
        <begin position="133"/>
        <end position="155"/>
    </location>
</feature>
<dbReference type="InterPro" id="IPR024041">
    <property type="entry name" value="NH4_transpt_AmtB-like_dom"/>
</dbReference>
<gene>
    <name evidence="10" type="ORF">CLV39_0321</name>
</gene>
<dbReference type="PANTHER" id="PTHR43029">
    <property type="entry name" value="AMMONIUM TRANSPORTER MEP2"/>
    <property type="match status" value="1"/>
</dbReference>
<dbReference type="Gene3D" id="1.10.3430.10">
    <property type="entry name" value="Ammonium transporter AmtB like domains"/>
    <property type="match status" value="1"/>
</dbReference>
<dbReference type="Proteomes" id="UP000280842">
    <property type="component" value="Unassembled WGS sequence"/>
</dbReference>
<feature type="transmembrane region" description="Helical" evidence="8">
    <location>
        <begin position="196"/>
        <end position="216"/>
    </location>
</feature>
<keyword evidence="6 8" id="KW-0472">Membrane</keyword>
<comment type="caution">
    <text evidence="10">The sequence shown here is derived from an EMBL/GenBank/DDBJ whole genome shotgun (WGS) entry which is preliminary data.</text>
</comment>
<evidence type="ECO:0000256" key="1">
    <source>
        <dbReference type="ARBA" id="ARBA00004141"/>
    </source>
</evidence>
<keyword evidence="4 8" id="KW-0812">Transmembrane</keyword>
<feature type="transmembrane region" description="Helical" evidence="8">
    <location>
        <begin position="293"/>
        <end position="311"/>
    </location>
</feature>
<feature type="transmembrane region" description="Helical" evidence="8">
    <location>
        <begin position="317"/>
        <end position="337"/>
    </location>
</feature>
<evidence type="ECO:0000256" key="3">
    <source>
        <dbReference type="ARBA" id="ARBA00022448"/>
    </source>
</evidence>
<dbReference type="InterPro" id="IPR029020">
    <property type="entry name" value="Ammonium/urea_transptr"/>
</dbReference>
<evidence type="ECO:0000256" key="5">
    <source>
        <dbReference type="ARBA" id="ARBA00022989"/>
    </source>
</evidence>
<keyword evidence="3 8" id="KW-0813">Transport</keyword>
<feature type="transmembrane region" description="Helical" evidence="8">
    <location>
        <begin position="394"/>
        <end position="413"/>
    </location>
</feature>
<name>A0A3M0BS89_9AQUI</name>
<keyword evidence="11" id="KW-1185">Reference proteome</keyword>
<dbReference type="PANTHER" id="PTHR43029:SF10">
    <property type="entry name" value="AMMONIUM TRANSPORTER MEP2"/>
    <property type="match status" value="1"/>
</dbReference>
<dbReference type="SUPFAM" id="SSF111352">
    <property type="entry name" value="Ammonium transporter"/>
    <property type="match status" value="1"/>
</dbReference>
<evidence type="ECO:0000313" key="10">
    <source>
        <dbReference type="EMBL" id="RMA97698.1"/>
    </source>
</evidence>
<dbReference type="PRINTS" id="PR00342">
    <property type="entry name" value="RHESUSRHD"/>
</dbReference>
<evidence type="ECO:0000313" key="11">
    <source>
        <dbReference type="Proteomes" id="UP000280842"/>
    </source>
</evidence>
<evidence type="ECO:0000256" key="8">
    <source>
        <dbReference type="RuleBase" id="RU362002"/>
    </source>
</evidence>
<comment type="similarity">
    <text evidence="2 8">Belongs to the ammonia transporter channel (TC 1.A.11.2) family.</text>
</comment>
<feature type="transmembrane region" description="Helical" evidence="8">
    <location>
        <begin position="42"/>
        <end position="64"/>
    </location>
</feature>
<feature type="transmembrane region" description="Helical" evidence="8">
    <location>
        <begin position="162"/>
        <end position="184"/>
    </location>
</feature>
<evidence type="ECO:0000256" key="6">
    <source>
        <dbReference type="ARBA" id="ARBA00023136"/>
    </source>
</evidence>
<dbReference type="GO" id="GO:0008519">
    <property type="term" value="F:ammonium channel activity"/>
    <property type="evidence" value="ECO:0007669"/>
    <property type="project" value="InterPro"/>
</dbReference>
<dbReference type="NCBIfam" id="TIGR00836">
    <property type="entry name" value="amt"/>
    <property type="match status" value="1"/>
</dbReference>
<accession>A0A3M0BS89</accession>
<dbReference type="PROSITE" id="PS01219">
    <property type="entry name" value="AMMONIUM_TRANSP"/>
    <property type="match status" value="1"/>
</dbReference>
<evidence type="ECO:0000259" key="9">
    <source>
        <dbReference type="Pfam" id="PF00909"/>
    </source>
</evidence>
<organism evidence="10 11">
    <name type="scientific">Hydrogenothermus marinus</name>
    <dbReference type="NCBI Taxonomy" id="133270"/>
    <lineage>
        <taxon>Bacteria</taxon>
        <taxon>Pseudomonadati</taxon>
        <taxon>Aquificota</taxon>
        <taxon>Aquificia</taxon>
        <taxon>Aquificales</taxon>
        <taxon>Hydrogenothermaceae</taxon>
        <taxon>Hydrogenothermus</taxon>
    </lineage>
</organism>
<sequence>MQLYKKLILGGFSMKSKIMLLLTALVPYISFAGESKLDTGDTAWMITATAFVVLMTVGGLILFYGGMTRFKNVVNTVMMVLMAYAVAIVVWFLWGYSLAFTEGGSLNAIVGGLSKFLMNGVDYKALSGTYPEWVFATFQSTFAAITIALAAGAVIERMKFSTWIIFVILWITFVYAPIAHVVWGGGFLFEAGALDFAGGTVVHINAGVTGLVLALLVGKRKDYKKTAILPSSVVLTALGAGLLWFGWFGFNAGSAFGANEVAGVALLTTNLATAAAVISWVLMEWITAKKPTLLGAASGAIAGLVAITPAAGFVDAIGALIIGLVAGIVGWFGVYVLKKALGYDDSLDTFGVHGLAGMWGALATGIFALQSLAWDGSPLQNGDRLGQIWVQVESILFTIIYTAIMTTILFFVAKVLTKGARVDEESETVGLDETTHGERGFNL</sequence>
<dbReference type="GO" id="GO:0005886">
    <property type="term" value="C:plasma membrane"/>
    <property type="evidence" value="ECO:0007669"/>
    <property type="project" value="UniProtKB-SubCell"/>
</dbReference>
<keyword evidence="5 8" id="KW-1133">Transmembrane helix</keyword>
<dbReference type="InterPro" id="IPR001905">
    <property type="entry name" value="Ammonium_transpt"/>
</dbReference>
<evidence type="ECO:0000256" key="2">
    <source>
        <dbReference type="ARBA" id="ARBA00005887"/>
    </source>
</evidence>
<keyword evidence="7 8" id="KW-0924">Ammonia transport</keyword>
<proteinExistence type="inferred from homology"/>
<feature type="transmembrane region" description="Helical" evidence="8">
    <location>
        <begin position="349"/>
        <end position="374"/>
    </location>
</feature>
<reference evidence="10 11" key="1">
    <citation type="submission" date="2018-10" db="EMBL/GenBank/DDBJ databases">
        <title>Genomic Encyclopedia of Archaeal and Bacterial Type Strains, Phase II (KMG-II): from individual species to whole genera.</title>
        <authorList>
            <person name="Goeker M."/>
        </authorList>
    </citation>
    <scope>NUCLEOTIDE SEQUENCE [LARGE SCALE GENOMIC DNA]</scope>
    <source>
        <strain evidence="10 11">VM1</strain>
    </source>
</reference>